<dbReference type="GO" id="GO:0016020">
    <property type="term" value="C:membrane"/>
    <property type="evidence" value="ECO:0007669"/>
    <property type="project" value="UniProtKB-SubCell"/>
</dbReference>
<organism evidence="6 7">
    <name type="scientific">Haladaptatus pallidirubidus</name>
    <dbReference type="NCBI Taxonomy" id="1008152"/>
    <lineage>
        <taxon>Archaea</taxon>
        <taxon>Methanobacteriati</taxon>
        <taxon>Methanobacteriota</taxon>
        <taxon>Stenosarchaea group</taxon>
        <taxon>Halobacteria</taxon>
        <taxon>Halobacteriales</taxon>
        <taxon>Haladaptataceae</taxon>
        <taxon>Haladaptatus</taxon>
    </lineage>
</organism>
<evidence type="ECO:0008006" key="8">
    <source>
        <dbReference type="Google" id="ProtNLM"/>
    </source>
</evidence>
<dbReference type="Pfam" id="PF13564">
    <property type="entry name" value="DoxX_2"/>
    <property type="match status" value="1"/>
</dbReference>
<name>A0AAV3UE17_9EURY</name>
<feature type="transmembrane region" description="Helical" evidence="5">
    <location>
        <begin position="51"/>
        <end position="70"/>
    </location>
</feature>
<dbReference type="AlphaFoldDB" id="A0AAV3UE17"/>
<dbReference type="Proteomes" id="UP001501729">
    <property type="component" value="Unassembled WGS sequence"/>
</dbReference>
<evidence type="ECO:0000313" key="6">
    <source>
        <dbReference type="EMBL" id="GAA5042821.1"/>
    </source>
</evidence>
<gene>
    <name evidence="6" type="ORF">GCM10025751_06650</name>
</gene>
<keyword evidence="4 5" id="KW-0472">Membrane</keyword>
<feature type="transmembrane region" description="Helical" evidence="5">
    <location>
        <begin position="27"/>
        <end position="44"/>
    </location>
</feature>
<comment type="caution">
    <text evidence="6">The sequence shown here is derived from an EMBL/GenBank/DDBJ whole genome shotgun (WGS) entry which is preliminary data.</text>
</comment>
<comment type="subcellular location">
    <subcellularLocation>
        <location evidence="1">Membrane</location>
        <topology evidence="1">Multi-pass membrane protein</topology>
    </subcellularLocation>
</comment>
<evidence type="ECO:0000256" key="3">
    <source>
        <dbReference type="ARBA" id="ARBA00022989"/>
    </source>
</evidence>
<reference evidence="6 7" key="1">
    <citation type="journal article" date="2019" name="Int. J. Syst. Evol. Microbiol.">
        <title>The Global Catalogue of Microorganisms (GCM) 10K type strain sequencing project: providing services to taxonomists for standard genome sequencing and annotation.</title>
        <authorList>
            <consortium name="The Broad Institute Genomics Platform"/>
            <consortium name="The Broad Institute Genome Sequencing Center for Infectious Disease"/>
            <person name="Wu L."/>
            <person name="Ma J."/>
        </authorList>
    </citation>
    <scope>NUCLEOTIDE SEQUENCE [LARGE SCALE GENOMIC DNA]</scope>
    <source>
        <strain evidence="6 7">JCM 17504</strain>
    </source>
</reference>
<evidence type="ECO:0000256" key="2">
    <source>
        <dbReference type="ARBA" id="ARBA00022692"/>
    </source>
</evidence>
<accession>A0AAV3UE17</accession>
<evidence type="ECO:0000256" key="5">
    <source>
        <dbReference type="SAM" id="Phobius"/>
    </source>
</evidence>
<protein>
    <recommendedName>
        <fullName evidence="8">DoxX family protein</fullName>
    </recommendedName>
</protein>
<evidence type="ECO:0000256" key="1">
    <source>
        <dbReference type="ARBA" id="ARBA00004141"/>
    </source>
</evidence>
<sequence length="114" mass="12248">MLLSGGSKLAGVDRQVQSFEQWGYPQWFRLVTGIVETLGGIGLLAGRVRPVFGVVGGVLTVGTMVGAVYTELVRAPDSLSNPRRPAALLIGGLLATGRAWERVAKKSKQEERRD</sequence>
<evidence type="ECO:0000256" key="4">
    <source>
        <dbReference type="ARBA" id="ARBA00023136"/>
    </source>
</evidence>
<keyword evidence="7" id="KW-1185">Reference proteome</keyword>
<keyword evidence="3 5" id="KW-1133">Transmembrane helix</keyword>
<dbReference type="InterPro" id="IPR032808">
    <property type="entry name" value="DoxX"/>
</dbReference>
<evidence type="ECO:0000313" key="7">
    <source>
        <dbReference type="Proteomes" id="UP001501729"/>
    </source>
</evidence>
<proteinExistence type="predicted"/>
<keyword evidence="2 5" id="KW-0812">Transmembrane</keyword>
<dbReference type="EMBL" id="BAABKX010000001">
    <property type="protein sequence ID" value="GAA5042821.1"/>
    <property type="molecule type" value="Genomic_DNA"/>
</dbReference>